<comment type="caution">
    <text evidence="1">The sequence shown here is derived from an EMBL/GenBank/DDBJ whole genome shotgun (WGS) entry which is preliminary data.</text>
</comment>
<name>A0AA37K8W2_9BACT</name>
<dbReference type="EMBL" id="BQNZ01000003">
    <property type="protein sequence ID" value="GKH73453.1"/>
    <property type="molecule type" value="Genomic_DNA"/>
</dbReference>
<gene>
    <name evidence="1" type="ORF">CE91St3_33160</name>
</gene>
<protein>
    <submittedName>
        <fullName evidence="1">Uncharacterized protein</fullName>
    </submittedName>
</protein>
<accession>A0AA37K8W2</accession>
<proteinExistence type="predicted"/>
<dbReference type="AlphaFoldDB" id="A0AA37K8W2"/>
<dbReference type="Proteomes" id="UP001055114">
    <property type="component" value="Unassembled WGS sequence"/>
</dbReference>
<dbReference type="RefSeq" id="WP_075965699.1">
    <property type="nucleotide sequence ID" value="NZ_BQNZ01000003.1"/>
</dbReference>
<organism evidence="1 2">
    <name type="scientific">Parabacteroides merdae</name>
    <dbReference type="NCBI Taxonomy" id="46503"/>
    <lineage>
        <taxon>Bacteria</taxon>
        <taxon>Pseudomonadati</taxon>
        <taxon>Bacteroidota</taxon>
        <taxon>Bacteroidia</taxon>
        <taxon>Bacteroidales</taxon>
        <taxon>Tannerellaceae</taxon>
        <taxon>Parabacteroides</taxon>
    </lineage>
</organism>
<sequence>MKKIIFSTEITDEDLKCAEEWLQEQGYPSSEMAICEEAAEQKRNWQDDEISNLDMFLEGNILLIADLGLWNGRKSGYRIIDNNVGNILSSLSEGEIEYFADTQTKQVKAVQHHHDGTNYITFREIKPGVNIDNLTEKIYNGTYTQKDISRYTRSLYPHVAKVYGW</sequence>
<evidence type="ECO:0000313" key="1">
    <source>
        <dbReference type="EMBL" id="GKH73453.1"/>
    </source>
</evidence>
<evidence type="ECO:0000313" key="2">
    <source>
        <dbReference type="Proteomes" id="UP001055114"/>
    </source>
</evidence>
<reference evidence="1" key="1">
    <citation type="submission" date="2022-01" db="EMBL/GenBank/DDBJ databases">
        <title>Novel bile acid biosynthetic pathways are enriched in the microbiome of centenarians.</title>
        <authorList>
            <person name="Sato Y."/>
            <person name="Atarashi K."/>
            <person name="Plichta R.D."/>
            <person name="Arai Y."/>
            <person name="Sasajima S."/>
            <person name="Kearney M.S."/>
            <person name="Suda W."/>
            <person name="Takeshita K."/>
            <person name="Sasaki T."/>
            <person name="Okamoto S."/>
            <person name="Skelly N.A."/>
            <person name="Okamura Y."/>
            <person name="Vlamakis H."/>
            <person name="Li Y."/>
            <person name="Tanoue T."/>
            <person name="Takei H."/>
            <person name="Nittono H."/>
            <person name="Narushima S."/>
            <person name="Irie J."/>
            <person name="Itoh H."/>
            <person name="Moriya K."/>
            <person name="Sugiura Y."/>
            <person name="Suematsu M."/>
            <person name="Moritoki N."/>
            <person name="Shibata S."/>
            <person name="Littman R.D."/>
            <person name="Fischbach A.M."/>
            <person name="Uwamino Y."/>
            <person name="Inoue T."/>
            <person name="Honda A."/>
            <person name="Hattori M."/>
            <person name="Murai T."/>
            <person name="Xavier J.R."/>
            <person name="Hirose N."/>
            <person name="Honda K."/>
        </authorList>
    </citation>
    <scope>NUCLEOTIDE SEQUENCE</scope>
    <source>
        <strain evidence="1">CE91-St3</strain>
    </source>
</reference>